<evidence type="ECO:0000256" key="4">
    <source>
        <dbReference type="SAM" id="Phobius"/>
    </source>
</evidence>
<dbReference type="EMBL" id="JAAGNC010000122">
    <property type="protein sequence ID" value="NEC58569.1"/>
    <property type="molecule type" value="Genomic_DNA"/>
</dbReference>
<dbReference type="InterPro" id="IPR011712">
    <property type="entry name" value="Sig_transdc_His_kin_sub3_dim/P"/>
</dbReference>
<dbReference type="CDD" id="cd16917">
    <property type="entry name" value="HATPase_UhpB-NarQ-NarX-like"/>
    <property type="match status" value="1"/>
</dbReference>
<evidence type="ECO:0000313" key="9">
    <source>
        <dbReference type="Proteomes" id="UP000470404"/>
    </source>
</evidence>
<feature type="domain" description="Signal transduction histidine kinase subgroup 3 dimerisation and phosphoacceptor" evidence="5">
    <location>
        <begin position="205"/>
        <end position="271"/>
    </location>
</feature>
<proteinExistence type="predicted"/>
<dbReference type="Gene3D" id="1.20.5.1930">
    <property type="match status" value="1"/>
</dbReference>
<feature type="transmembrane region" description="Helical" evidence="4">
    <location>
        <begin position="163"/>
        <end position="190"/>
    </location>
</feature>
<dbReference type="GO" id="GO:0016020">
    <property type="term" value="C:membrane"/>
    <property type="evidence" value="ECO:0007669"/>
    <property type="project" value="InterPro"/>
</dbReference>
<organism evidence="7 8">
    <name type="scientific">Amycolatopsis rubida</name>
    <dbReference type="NCBI Taxonomy" id="112413"/>
    <lineage>
        <taxon>Bacteria</taxon>
        <taxon>Bacillati</taxon>
        <taxon>Actinomycetota</taxon>
        <taxon>Actinomycetes</taxon>
        <taxon>Pseudonocardiales</taxon>
        <taxon>Pseudonocardiaceae</taxon>
        <taxon>Amycolatopsis</taxon>
    </lineage>
</organism>
<dbReference type="OrthoDB" id="5241784at2"/>
<evidence type="ECO:0000313" key="6">
    <source>
        <dbReference type="EMBL" id="NEC58569.1"/>
    </source>
</evidence>
<keyword evidence="2 7" id="KW-0418">Kinase</keyword>
<keyword evidence="1" id="KW-0808">Transferase</keyword>
<dbReference type="PANTHER" id="PTHR24421:SF63">
    <property type="entry name" value="SENSOR HISTIDINE KINASE DESK"/>
    <property type="match status" value="1"/>
</dbReference>
<name>A0A1I5TU49_9PSEU</name>
<evidence type="ECO:0000313" key="7">
    <source>
        <dbReference type="EMBL" id="SFP86117.1"/>
    </source>
</evidence>
<accession>A0A1I5TU49</accession>
<reference evidence="7 8" key="1">
    <citation type="submission" date="2016-10" db="EMBL/GenBank/DDBJ databases">
        <authorList>
            <person name="de Groot N.N."/>
        </authorList>
    </citation>
    <scope>NUCLEOTIDE SEQUENCE [LARGE SCALE GENOMIC DNA]</scope>
    <source>
        <strain evidence="7 8">DSM 44637</strain>
    </source>
</reference>
<dbReference type="GO" id="GO:0046983">
    <property type="term" value="F:protein dimerization activity"/>
    <property type="evidence" value="ECO:0007669"/>
    <property type="project" value="InterPro"/>
</dbReference>
<keyword evidence="4" id="KW-1133">Transmembrane helix</keyword>
<gene>
    <name evidence="6" type="ORF">G3I59_23930</name>
    <name evidence="7" type="ORF">SAMN05421854_107222</name>
</gene>
<protein>
    <submittedName>
        <fullName evidence="6 7">Sensor histidine kinase</fullName>
    </submittedName>
</protein>
<feature type="transmembrane region" description="Helical" evidence="4">
    <location>
        <begin position="98"/>
        <end position="123"/>
    </location>
</feature>
<dbReference type="AlphaFoldDB" id="A0A1I5TU49"/>
<dbReference type="PANTHER" id="PTHR24421">
    <property type="entry name" value="NITRATE/NITRITE SENSOR PROTEIN NARX-RELATED"/>
    <property type="match status" value="1"/>
</dbReference>
<dbReference type="Gene3D" id="3.30.565.10">
    <property type="entry name" value="Histidine kinase-like ATPase, C-terminal domain"/>
    <property type="match status" value="1"/>
</dbReference>
<evidence type="ECO:0000256" key="3">
    <source>
        <dbReference type="ARBA" id="ARBA00023012"/>
    </source>
</evidence>
<dbReference type="STRING" id="112413.SAMN05421854_107222"/>
<keyword evidence="9" id="KW-1185">Reference proteome</keyword>
<feature type="transmembrane region" description="Helical" evidence="4">
    <location>
        <begin position="71"/>
        <end position="92"/>
    </location>
</feature>
<sequence length="393" mass="42196">MIDMREPDPDRFSARQWPDWSFWTDARSGGPGLRLGRVRSVVVNGLMMGFLATWVIAIADGKHGPVRTGLVFGFLGCYAVAYLLVLWFGPLALRRQRIAMVAAMFALGVTPALILGSPAYLTALTYAIATGLMLLPLRFSLLLGSAAAVAQIAWMLARDGVVAWGQVLTLVAVTAILGIVYALTFTVGHLRLAREQIRRMAVDQERQRVARDLHDVLGHSLSTMTLKLGLTRRILETSDDTDAALAEIRDLDDLCREALSDVRATVSDYRTVSFATEVAGARMALRAAGVHAELPAAADAVAPELQGVFGYVVREAVTNVLRHSDAQRCVVRVGRDWLEVADDGTVPAEVVPGHGLTGLTERMAEVSGSLEHGRGPHGGFRVLARGPATGGAA</sequence>
<feature type="transmembrane region" description="Helical" evidence="4">
    <location>
        <begin position="41"/>
        <end position="59"/>
    </location>
</feature>
<reference evidence="6 9" key="2">
    <citation type="submission" date="2020-01" db="EMBL/GenBank/DDBJ databases">
        <title>Insect and environment-associated Actinomycetes.</title>
        <authorList>
            <person name="Currrie C."/>
            <person name="Chevrette M."/>
            <person name="Carlson C."/>
            <person name="Stubbendieck R."/>
            <person name="Wendt-Pienkowski E."/>
        </authorList>
    </citation>
    <scope>NUCLEOTIDE SEQUENCE [LARGE SCALE GENOMIC DNA]</scope>
    <source>
        <strain evidence="6 9">SID8386</strain>
    </source>
</reference>
<keyword evidence="4" id="KW-0472">Membrane</keyword>
<evidence type="ECO:0000313" key="8">
    <source>
        <dbReference type="Proteomes" id="UP000199137"/>
    </source>
</evidence>
<evidence type="ECO:0000256" key="2">
    <source>
        <dbReference type="ARBA" id="ARBA00022777"/>
    </source>
</evidence>
<keyword evidence="4" id="KW-0812">Transmembrane</keyword>
<dbReference type="InterPro" id="IPR036890">
    <property type="entry name" value="HATPase_C_sf"/>
</dbReference>
<dbReference type="InterPro" id="IPR050482">
    <property type="entry name" value="Sensor_HK_TwoCompSys"/>
</dbReference>
<dbReference type="Proteomes" id="UP000199137">
    <property type="component" value="Unassembled WGS sequence"/>
</dbReference>
<feature type="transmembrane region" description="Helical" evidence="4">
    <location>
        <begin position="135"/>
        <end position="157"/>
    </location>
</feature>
<dbReference type="Proteomes" id="UP000470404">
    <property type="component" value="Unassembled WGS sequence"/>
</dbReference>
<dbReference type="Pfam" id="PF07730">
    <property type="entry name" value="HisKA_3"/>
    <property type="match status" value="1"/>
</dbReference>
<evidence type="ECO:0000256" key="1">
    <source>
        <dbReference type="ARBA" id="ARBA00022679"/>
    </source>
</evidence>
<evidence type="ECO:0000259" key="5">
    <source>
        <dbReference type="Pfam" id="PF07730"/>
    </source>
</evidence>
<keyword evidence="3" id="KW-0902">Two-component regulatory system</keyword>
<dbReference type="GO" id="GO:0000155">
    <property type="term" value="F:phosphorelay sensor kinase activity"/>
    <property type="evidence" value="ECO:0007669"/>
    <property type="project" value="InterPro"/>
</dbReference>
<dbReference type="EMBL" id="FOWC01000007">
    <property type="protein sequence ID" value="SFP86117.1"/>
    <property type="molecule type" value="Genomic_DNA"/>
</dbReference>